<dbReference type="AlphaFoldDB" id="A0A9P5TUT3"/>
<dbReference type="OrthoDB" id="3181072at2759"/>
<reference evidence="1" key="1">
    <citation type="submission" date="2020-11" db="EMBL/GenBank/DDBJ databases">
        <authorList>
            <consortium name="DOE Joint Genome Institute"/>
            <person name="Ahrendt S."/>
            <person name="Riley R."/>
            <person name="Andreopoulos W."/>
            <person name="Labutti K."/>
            <person name="Pangilinan J."/>
            <person name="Ruiz-Duenas F.J."/>
            <person name="Barrasa J.M."/>
            <person name="Sanchez-Garcia M."/>
            <person name="Camarero S."/>
            <person name="Miyauchi S."/>
            <person name="Serrano A."/>
            <person name="Linde D."/>
            <person name="Babiker R."/>
            <person name="Drula E."/>
            <person name="Ayuso-Fernandez I."/>
            <person name="Pacheco R."/>
            <person name="Padilla G."/>
            <person name="Ferreira P."/>
            <person name="Barriuso J."/>
            <person name="Kellner H."/>
            <person name="Castanera R."/>
            <person name="Alfaro M."/>
            <person name="Ramirez L."/>
            <person name="Pisabarro A.G."/>
            <person name="Kuo A."/>
            <person name="Tritt A."/>
            <person name="Lipzen A."/>
            <person name="He G."/>
            <person name="Yan M."/>
            <person name="Ng V."/>
            <person name="Cullen D."/>
            <person name="Martin F."/>
            <person name="Rosso M.-N."/>
            <person name="Henrissat B."/>
            <person name="Hibbett D."/>
            <person name="Martinez A.T."/>
            <person name="Grigoriev I.V."/>
        </authorList>
    </citation>
    <scope>NUCLEOTIDE SEQUENCE</scope>
    <source>
        <strain evidence="1">AH 40177</strain>
    </source>
</reference>
<feature type="non-terminal residue" evidence="1">
    <location>
        <position position="1"/>
    </location>
</feature>
<name>A0A9P5TUT3_9AGAR</name>
<evidence type="ECO:0000313" key="2">
    <source>
        <dbReference type="Proteomes" id="UP000772434"/>
    </source>
</evidence>
<organism evidence="1 2">
    <name type="scientific">Rhodocollybia butyracea</name>
    <dbReference type="NCBI Taxonomy" id="206335"/>
    <lineage>
        <taxon>Eukaryota</taxon>
        <taxon>Fungi</taxon>
        <taxon>Dikarya</taxon>
        <taxon>Basidiomycota</taxon>
        <taxon>Agaricomycotina</taxon>
        <taxon>Agaricomycetes</taxon>
        <taxon>Agaricomycetidae</taxon>
        <taxon>Agaricales</taxon>
        <taxon>Marasmiineae</taxon>
        <taxon>Omphalotaceae</taxon>
        <taxon>Rhodocollybia</taxon>
    </lineage>
</organism>
<protein>
    <submittedName>
        <fullName evidence="1">Uncharacterized protein</fullName>
    </submittedName>
</protein>
<sequence length="83" mass="9525">LTEPLELVYKADGKKSEFWPADLNSLIAYSPDILKKLLGDYQLPVDKEHRTNLNRFMGHIGTPFTIPGDYEVNERYKQASRNG</sequence>
<dbReference type="Proteomes" id="UP000772434">
    <property type="component" value="Unassembled WGS sequence"/>
</dbReference>
<gene>
    <name evidence="1" type="ORF">BDP27DRAFT_1251568</name>
</gene>
<comment type="caution">
    <text evidence="1">The sequence shown here is derived from an EMBL/GenBank/DDBJ whole genome shotgun (WGS) entry which is preliminary data.</text>
</comment>
<evidence type="ECO:0000313" key="1">
    <source>
        <dbReference type="EMBL" id="KAF9017154.1"/>
    </source>
</evidence>
<dbReference type="EMBL" id="JADNRY010001388">
    <property type="protein sequence ID" value="KAF9017154.1"/>
    <property type="molecule type" value="Genomic_DNA"/>
</dbReference>
<keyword evidence="2" id="KW-1185">Reference proteome</keyword>
<accession>A0A9P5TUT3</accession>
<proteinExistence type="predicted"/>